<name>A0A4R3XZU5_9PROT</name>
<feature type="signal peptide" evidence="11">
    <location>
        <begin position="1"/>
        <end position="21"/>
    </location>
</feature>
<dbReference type="AlphaFoldDB" id="A0A4R3XZU5"/>
<dbReference type="EMBL" id="SMCO01000011">
    <property type="protein sequence ID" value="TCV84672.1"/>
    <property type="molecule type" value="Genomic_DNA"/>
</dbReference>
<evidence type="ECO:0000256" key="9">
    <source>
        <dbReference type="ARBA" id="ARBA00023136"/>
    </source>
</evidence>
<evidence type="ECO:0000256" key="5">
    <source>
        <dbReference type="ARBA" id="ARBA00022692"/>
    </source>
</evidence>
<dbReference type="SUPFAM" id="SSF56935">
    <property type="entry name" value="Porins"/>
    <property type="match status" value="1"/>
</dbReference>
<dbReference type="GO" id="GO:0006811">
    <property type="term" value="P:monoatomic ion transport"/>
    <property type="evidence" value="ECO:0007669"/>
    <property type="project" value="UniProtKB-KW"/>
</dbReference>
<evidence type="ECO:0000259" key="12">
    <source>
        <dbReference type="Pfam" id="PF13609"/>
    </source>
</evidence>
<dbReference type="CDD" id="cd00342">
    <property type="entry name" value="gram_neg_porins"/>
    <property type="match status" value="1"/>
</dbReference>
<keyword evidence="8" id="KW-0626">Porin</keyword>
<dbReference type="GO" id="GO:0009279">
    <property type="term" value="C:cell outer membrane"/>
    <property type="evidence" value="ECO:0007669"/>
    <property type="project" value="UniProtKB-SubCell"/>
</dbReference>
<dbReference type="PRINTS" id="PR00184">
    <property type="entry name" value="NEISSPPORIN"/>
</dbReference>
<feature type="chain" id="PRO_5020803680" evidence="11">
    <location>
        <begin position="22"/>
        <end position="379"/>
    </location>
</feature>
<comment type="caution">
    <text evidence="13">The sequence shown here is derived from an EMBL/GenBank/DDBJ whole genome shotgun (WGS) entry which is preliminary data.</text>
</comment>
<dbReference type="PANTHER" id="PTHR34501">
    <property type="entry name" value="PROTEIN YDDL-RELATED"/>
    <property type="match status" value="1"/>
</dbReference>
<protein>
    <submittedName>
        <fullName evidence="13">Putative porin</fullName>
    </submittedName>
</protein>
<dbReference type="PANTHER" id="PTHR34501:SF9">
    <property type="entry name" value="MAJOR OUTER MEMBRANE PROTEIN P.IA"/>
    <property type="match status" value="1"/>
</dbReference>
<keyword evidence="7" id="KW-0406">Ion transport</keyword>
<evidence type="ECO:0000256" key="10">
    <source>
        <dbReference type="ARBA" id="ARBA00023237"/>
    </source>
</evidence>
<evidence type="ECO:0000256" key="4">
    <source>
        <dbReference type="ARBA" id="ARBA00022452"/>
    </source>
</evidence>
<evidence type="ECO:0000313" key="14">
    <source>
        <dbReference type="Proteomes" id="UP000295367"/>
    </source>
</evidence>
<evidence type="ECO:0000256" key="11">
    <source>
        <dbReference type="SAM" id="SignalP"/>
    </source>
</evidence>
<dbReference type="InterPro" id="IPR023614">
    <property type="entry name" value="Porin_dom_sf"/>
</dbReference>
<dbReference type="GO" id="GO:0046930">
    <property type="term" value="C:pore complex"/>
    <property type="evidence" value="ECO:0007669"/>
    <property type="project" value="UniProtKB-KW"/>
</dbReference>
<sequence length="379" mass="38874">MNKKLIALAIASALAAPVAMADGGNVKISGQMNFSYDLIKGNAGGTANQTMSNVSSNASNIIFSGDEDLGNGLKAVWQVQTYFTGGGTGNTDSTCSDSSVGCGNTFAGLTGGFGGVYLGKNDTPFKTIGRKVDLFGNTLGDSRNLISSATLVNAAGTTVAKNDSWDLRPSSMVWYASPSMSGFQVIAGYVTNANNLTAGNANQIGATSATSVAAIYANGPVFAGLAWEKHQVGGTNDAPKAWRLTGGYDFGVAKVVALYEDTKNTTAAANTDDDRKVWGLGAAFKLDGANTLKAQYYKAKDIGNVSNTGANMWALGADHAMSKRTTAYVAYARTNNKNGDTTANVFPAYSVSGGGHGDNAGSVGTQATSGVSVGMIHNF</sequence>
<dbReference type="Gene3D" id="2.40.160.10">
    <property type="entry name" value="Porin"/>
    <property type="match status" value="1"/>
</dbReference>
<comment type="subcellular location">
    <subcellularLocation>
        <location evidence="1">Cell outer membrane</location>
        <topology evidence="1">Multi-pass membrane protein</topology>
    </subcellularLocation>
</comment>
<keyword evidence="6 11" id="KW-0732">Signal</keyword>
<dbReference type="InterPro" id="IPR002299">
    <property type="entry name" value="Porin_Neis"/>
</dbReference>
<dbReference type="InterPro" id="IPR033900">
    <property type="entry name" value="Gram_neg_porin_domain"/>
</dbReference>
<keyword evidence="14" id="KW-1185">Reference proteome</keyword>
<reference evidence="13 14" key="1">
    <citation type="submission" date="2019-03" db="EMBL/GenBank/DDBJ databases">
        <title>Genomic Encyclopedia of Type Strains, Phase IV (KMG-IV): sequencing the most valuable type-strain genomes for metagenomic binning, comparative biology and taxonomic classification.</title>
        <authorList>
            <person name="Goeker M."/>
        </authorList>
    </citation>
    <scope>NUCLEOTIDE SEQUENCE [LARGE SCALE GENOMIC DNA]</scope>
    <source>
        <strain evidence="13 14">DSM 100309</strain>
    </source>
</reference>
<organism evidence="13 14">
    <name type="scientific">Sulfurirhabdus autotrophica</name>
    <dbReference type="NCBI Taxonomy" id="1706046"/>
    <lineage>
        <taxon>Bacteria</taxon>
        <taxon>Pseudomonadati</taxon>
        <taxon>Pseudomonadota</taxon>
        <taxon>Betaproteobacteria</taxon>
        <taxon>Nitrosomonadales</taxon>
        <taxon>Sulfuricellaceae</taxon>
        <taxon>Sulfurirhabdus</taxon>
    </lineage>
</organism>
<proteinExistence type="predicted"/>
<feature type="domain" description="Porin" evidence="12">
    <location>
        <begin position="9"/>
        <end position="338"/>
    </location>
</feature>
<keyword evidence="5" id="KW-0812">Transmembrane</keyword>
<dbReference type="RefSeq" id="WP_165922985.1">
    <property type="nucleotide sequence ID" value="NZ_BHVT01000027.1"/>
</dbReference>
<dbReference type="Proteomes" id="UP000295367">
    <property type="component" value="Unassembled WGS sequence"/>
</dbReference>
<keyword evidence="4" id="KW-1134">Transmembrane beta strand</keyword>
<evidence type="ECO:0000313" key="13">
    <source>
        <dbReference type="EMBL" id="TCV84672.1"/>
    </source>
</evidence>
<gene>
    <name evidence="13" type="ORF">EDC63_11116</name>
</gene>
<accession>A0A4R3XZU5</accession>
<evidence type="ECO:0000256" key="1">
    <source>
        <dbReference type="ARBA" id="ARBA00004571"/>
    </source>
</evidence>
<dbReference type="GO" id="GO:0015288">
    <property type="term" value="F:porin activity"/>
    <property type="evidence" value="ECO:0007669"/>
    <property type="project" value="UniProtKB-KW"/>
</dbReference>
<keyword evidence="10" id="KW-0998">Cell outer membrane</keyword>
<comment type="subunit">
    <text evidence="2">Homotrimer.</text>
</comment>
<evidence type="ECO:0000256" key="8">
    <source>
        <dbReference type="ARBA" id="ARBA00023114"/>
    </source>
</evidence>
<evidence type="ECO:0000256" key="6">
    <source>
        <dbReference type="ARBA" id="ARBA00022729"/>
    </source>
</evidence>
<dbReference type="InterPro" id="IPR050298">
    <property type="entry name" value="Gram-neg_bact_OMP"/>
</dbReference>
<evidence type="ECO:0000256" key="2">
    <source>
        <dbReference type="ARBA" id="ARBA00011233"/>
    </source>
</evidence>
<evidence type="ECO:0000256" key="7">
    <source>
        <dbReference type="ARBA" id="ARBA00023065"/>
    </source>
</evidence>
<evidence type="ECO:0000256" key="3">
    <source>
        <dbReference type="ARBA" id="ARBA00022448"/>
    </source>
</evidence>
<keyword evidence="9" id="KW-0472">Membrane</keyword>
<dbReference type="Pfam" id="PF13609">
    <property type="entry name" value="Porin_4"/>
    <property type="match status" value="1"/>
</dbReference>
<keyword evidence="3" id="KW-0813">Transport</keyword>